<organism evidence="2">
    <name type="scientific">Tanacetum cinerariifolium</name>
    <name type="common">Dalmatian daisy</name>
    <name type="synonym">Chrysanthemum cinerariifolium</name>
    <dbReference type="NCBI Taxonomy" id="118510"/>
    <lineage>
        <taxon>Eukaryota</taxon>
        <taxon>Viridiplantae</taxon>
        <taxon>Streptophyta</taxon>
        <taxon>Embryophyta</taxon>
        <taxon>Tracheophyta</taxon>
        <taxon>Spermatophyta</taxon>
        <taxon>Magnoliopsida</taxon>
        <taxon>eudicotyledons</taxon>
        <taxon>Gunneridae</taxon>
        <taxon>Pentapetalae</taxon>
        <taxon>asterids</taxon>
        <taxon>campanulids</taxon>
        <taxon>Asterales</taxon>
        <taxon>Asteraceae</taxon>
        <taxon>Asteroideae</taxon>
        <taxon>Anthemideae</taxon>
        <taxon>Anthemidinae</taxon>
        <taxon>Tanacetum</taxon>
    </lineage>
</organism>
<accession>A0A699X8J0</accession>
<evidence type="ECO:0000256" key="1">
    <source>
        <dbReference type="SAM" id="MobiDB-lite"/>
    </source>
</evidence>
<dbReference type="AlphaFoldDB" id="A0A699X8J0"/>
<sequence length="92" mass="9773">VVPAEVSVAPADLIVALEVGAVSVISPTRVLDLVDYSSSSDSDPSEDSFPIAPELPLVSPFLCFDDSEADSESEPAEQRPERHQSLTPSSKF</sequence>
<reference evidence="2" key="1">
    <citation type="journal article" date="2019" name="Sci. Rep.">
        <title>Draft genome of Tanacetum cinerariifolium, the natural source of mosquito coil.</title>
        <authorList>
            <person name="Yamashiro T."/>
            <person name="Shiraishi A."/>
            <person name="Satake H."/>
            <person name="Nakayama K."/>
        </authorList>
    </citation>
    <scope>NUCLEOTIDE SEQUENCE</scope>
</reference>
<name>A0A699X8J0_TANCI</name>
<evidence type="ECO:0000313" key="2">
    <source>
        <dbReference type="EMBL" id="GFD56047.1"/>
    </source>
</evidence>
<feature type="region of interest" description="Disordered" evidence="1">
    <location>
        <begin position="66"/>
        <end position="92"/>
    </location>
</feature>
<gene>
    <name evidence="2" type="ORF">Tci_928016</name>
</gene>
<proteinExistence type="predicted"/>
<feature type="compositionally biased region" description="Acidic residues" evidence="1">
    <location>
        <begin position="66"/>
        <end position="75"/>
    </location>
</feature>
<protein>
    <submittedName>
        <fullName evidence="2">Uncharacterized protein</fullName>
    </submittedName>
</protein>
<feature type="non-terminal residue" evidence="2">
    <location>
        <position position="92"/>
    </location>
</feature>
<feature type="non-terminal residue" evidence="2">
    <location>
        <position position="1"/>
    </location>
</feature>
<comment type="caution">
    <text evidence="2">The sequence shown here is derived from an EMBL/GenBank/DDBJ whole genome shotgun (WGS) entry which is preliminary data.</text>
</comment>
<dbReference type="EMBL" id="BKCJ011824763">
    <property type="protein sequence ID" value="GFD56047.1"/>
    <property type="molecule type" value="Genomic_DNA"/>
</dbReference>